<comment type="caution">
    <text evidence="3">The sequence shown here is derived from an EMBL/GenBank/DDBJ whole genome shotgun (WGS) entry which is preliminary data.</text>
</comment>
<feature type="domain" description="Asl1-like glycosyl hydrolase catalytic" evidence="2">
    <location>
        <begin position="56"/>
        <end position="297"/>
    </location>
</feature>
<dbReference type="SUPFAM" id="SSF51445">
    <property type="entry name" value="(Trans)glycosidases"/>
    <property type="match status" value="1"/>
</dbReference>
<organism evidence="3 4">
    <name type="scientific">Alternaria atra</name>
    <dbReference type="NCBI Taxonomy" id="119953"/>
    <lineage>
        <taxon>Eukaryota</taxon>
        <taxon>Fungi</taxon>
        <taxon>Dikarya</taxon>
        <taxon>Ascomycota</taxon>
        <taxon>Pezizomycotina</taxon>
        <taxon>Dothideomycetes</taxon>
        <taxon>Pleosporomycetidae</taxon>
        <taxon>Pleosporales</taxon>
        <taxon>Pleosporineae</taxon>
        <taxon>Pleosporaceae</taxon>
        <taxon>Alternaria</taxon>
        <taxon>Alternaria sect. Ulocladioides</taxon>
    </lineage>
</organism>
<dbReference type="EMBL" id="CAJRGZ010000023">
    <property type="protein sequence ID" value="CAG5179459.1"/>
    <property type="molecule type" value="Genomic_DNA"/>
</dbReference>
<reference evidence="3" key="1">
    <citation type="submission" date="2021-05" db="EMBL/GenBank/DDBJ databases">
        <authorList>
            <person name="Stam R."/>
        </authorList>
    </citation>
    <scope>NUCLEOTIDE SEQUENCE</scope>
    <source>
        <strain evidence="3">CS162</strain>
    </source>
</reference>
<dbReference type="InterPro" id="IPR024655">
    <property type="entry name" value="Asl1_glyco_hydro_catalytic"/>
</dbReference>
<dbReference type="GeneID" id="67021488"/>
<protein>
    <recommendedName>
        <fullName evidence="2">Asl1-like glycosyl hydrolase catalytic domain-containing protein</fullName>
    </recommendedName>
</protein>
<dbReference type="GO" id="GO:0009277">
    <property type="term" value="C:fungal-type cell wall"/>
    <property type="evidence" value="ECO:0007669"/>
    <property type="project" value="TreeGrafter"/>
</dbReference>
<accession>A0A8J2IE41</accession>
<dbReference type="PANTHER" id="PTHR34154">
    <property type="entry name" value="ALKALI-SENSITIVE LINKAGE PROTEIN 1"/>
    <property type="match status" value="1"/>
</dbReference>
<dbReference type="RefSeq" id="XP_043172852.1">
    <property type="nucleotide sequence ID" value="XM_043316917.1"/>
</dbReference>
<sequence>MNLLALALTLTLTLLIPLLAFATPTPFSPNTTLVTPAGSSTKHDPLNQKPAHERRGIAYNDVHFAKFFDMEGTHVTWRYNWDSSSPPSDAWFRFIPMLHSLRDDHTGRWKDNAESIARENWKHGEMATWMLGFNEPDNCIPDAGGSCIDVPTAVAGWKKHMQPLSTFNSKTYLGSPGVTNAVSSDTQGLGWLAKFLDTCDGCTVDFLNLHWYGPARNSQNFKDHINAARKFAKGLPIWITEFRADGTDDEVRSFLDEVMPWMDKSQDIHRYAYFMARPGKGMLIDEAGNGLSEIGKEFNLYHLHSKDGTNIKGSNGERWWKDG</sequence>
<dbReference type="Gene3D" id="3.20.20.80">
    <property type="entry name" value="Glycosidases"/>
    <property type="match status" value="1"/>
</dbReference>
<dbReference type="Proteomes" id="UP000676310">
    <property type="component" value="Unassembled WGS sequence"/>
</dbReference>
<feature type="chain" id="PRO_5035144258" description="Asl1-like glycosyl hydrolase catalytic domain-containing protein" evidence="1">
    <location>
        <begin position="23"/>
        <end position="323"/>
    </location>
</feature>
<gene>
    <name evidence="3" type="ORF">ALTATR162_LOCUS9284</name>
</gene>
<feature type="signal peptide" evidence="1">
    <location>
        <begin position="1"/>
        <end position="22"/>
    </location>
</feature>
<dbReference type="GO" id="GO:0071966">
    <property type="term" value="P:fungal-type cell wall polysaccharide metabolic process"/>
    <property type="evidence" value="ECO:0007669"/>
    <property type="project" value="TreeGrafter"/>
</dbReference>
<evidence type="ECO:0000256" key="1">
    <source>
        <dbReference type="SAM" id="SignalP"/>
    </source>
</evidence>
<evidence type="ECO:0000313" key="3">
    <source>
        <dbReference type="EMBL" id="CAG5179459.1"/>
    </source>
</evidence>
<dbReference type="OrthoDB" id="5985073at2759"/>
<dbReference type="Pfam" id="PF11790">
    <property type="entry name" value="Glyco_hydro_cc"/>
    <property type="match status" value="1"/>
</dbReference>
<keyword evidence="4" id="KW-1185">Reference proteome</keyword>
<proteinExistence type="predicted"/>
<dbReference type="InterPro" id="IPR017853">
    <property type="entry name" value="GH"/>
</dbReference>
<evidence type="ECO:0000313" key="4">
    <source>
        <dbReference type="Proteomes" id="UP000676310"/>
    </source>
</evidence>
<name>A0A8J2IE41_9PLEO</name>
<evidence type="ECO:0000259" key="2">
    <source>
        <dbReference type="Pfam" id="PF11790"/>
    </source>
</evidence>
<dbReference type="PANTHER" id="PTHR34154:SF10">
    <property type="entry name" value="ASL1-LIKE GLYCOSYL HYDROLASE CATALYTIC DOMAIN-CONTAINING PROTEIN"/>
    <property type="match status" value="1"/>
</dbReference>
<dbReference type="InterPro" id="IPR053183">
    <property type="entry name" value="ASL1"/>
</dbReference>
<dbReference type="AlphaFoldDB" id="A0A8J2IE41"/>
<keyword evidence="1" id="KW-0732">Signal</keyword>